<proteinExistence type="predicted"/>
<evidence type="ECO:0000256" key="1">
    <source>
        <dbReference type="ARBA" id="ARBA00023015"/>
    </source>
</evidence>
<comment type="caution">
    <text evidence="6">The sequence shown here is derived from an EMBL/GenBank/DDBJ whole genome shotgun (WGS) entry which is preliminary data.</text>
</comment>
<dbReference type="Pfam" id="PF01047">
    <property type="entry name" value="MarR"/>
    <property type="match status" value="1"/>
</dbReference>
<feature type="compositionally biased region" description="Gly residues" evidence="4">
    <location>
        <begin position="197"/>
        <end position="209"/>
    </location>
</feature>
<name>A0A4P5PCV4_9ENTE</name>
<feature type="compositionally biased region" description="Basic and acidic residues" evidence="4">
    <location>
        <begin position="212"/>
        <end position="230"/>
    </location>
</feature>
<evidence type="ECO:0000313" key="6">
    <source>
        <dbReference type="EMBL" id="GCF94364.1"/>
    </source>
</evidence>
<protein>
    <submittedName>
        <fullName evidence="6">Transcriptional regulator</fullName>
    </submittedName>
</protein>
<organism evidence="6 7">
    <name type="scientific">Enterococcus florum</name>
    <dbReference type="NCBI Taxonomy" id="2480627"/>
    <lineage>
        <taxon>Bacteria</taxon>
        <taxon>Bacillati</taxon>
        <taxon>Bacillota</taxon>
        <taxon>Bacilli</taxon>
        <taxon>Lactobacillales</taxon>
        <taxon>Enterococcaceae</taxon>
        <taxon>Enterococcus</taxon>
    </lineage>
</organism>
<feature type="domain" description="HTH marR-type" evidence="5">
    <location>
        <begin position="5"/>
        <end position="134"/>
    </location>
</feature>
<keyword evidence="2" id="KW-0238">DNA-binding</keyword>
<dbReference type="Proteomes" id="UP000290567">
    <property type="component" value="Unassembled WGS sequence"/>
</dbReference>
<dbReference type="RefSeq" id="WP_146622788.1">
    <property type="nucleotide sequence ID" value="NZ_BJCC01000017.1"/>
</dbReference>
<keyword evidence="1" id="KW-0805">Transcription regulation</keyword>
<sequence>MSTFTDDLMKRLRFVSAASGAFMSKKQQRLTGQLRVLAILEKEDGLIQSQLAEILDIRPSSLAELLKKMENNGDILRKEEENDRRIKRVFLTDQGREKVASLNGEADELSEAFFAGLTEEERKEFLDLLGKIADGWEEEFQKQADRFVDPMDRLRQMQDFRQQFEGFENWHTLSREERRQLKDKMRKEMGHHPFFGPGHGPGRGHGGPGAHDFPRGPHKDFRRDFWEKDFPGNPYDQGKDQPKEDDEWQDF</sequence>
<dbReference type="InterPro" id="IPR036390">
    <property type="entry name" value="WH_DNA-bd_sf"/>
</dbReference>
<gene>
    <name evidence="6" type="primary">rmaB</name>
    <name evidence="6" type="ORF">NRIC_22550</name>
</gene>
<dbReference type="PANTHER" id="PTHR42756:SF1">
    <property type="entry name" value="TRANSCRIPTIONAL REPRESSOR OF EMRAB OPERON"/>
    <property type="match status" value="1"/>
</dbReference>
<dbReference type="EMBL" id="BJCC01000017">
    <property type="protein sequence ID" value="GCF94364.1"/>
    <property type="molecule type" value="Genomic_DNA"/>
</dbReference>
<keyword evidence="7" id="KW-1185">Reference proteome</keyword>
<accession>A0A4P5PCV4</accession>
<evidence type="ECO:0000313" key="7">
    <source>
        <dbReference type="Proteomes" id="UP000290567"/>
    </source>
</evidence>
<evidence type="ECO:0000256" key="2">
    <source>
        <dbReference type="ARBA" id="ARBA00023125"/>
    </source>
</evidence>
<dbReference type="Gene3D" id="1.10.10.10">
    <property type="entry name" value="Winged helix-like DNA-binding domain superfamily/Winged helix DNA-binding domain"/>
    <property type="match status" value="1"/>
</dbReference>
<dbReference type="InterPro" id="IPR011991">
    <property type="entry name" value="ArsR-like_HTH"/>
</dbReference>
<dbReference type="AlphaFoldDB" id="A0A4P5PCV4"/>
<evidence type="ECO:0000259" key="5">
    <source>
        <dbReference type="PROSITE" id="PS50995"/>
    </source>
</evidence>
<feature type="region of interest" description="Disordered" evidence="4">
    <location>
        <begin position="189"/>
        <end position="251"/>
    </location>
</feature>
<dbReference type="OrthoDB" id="3254893at2"/>
<evidence type="ECO:0000256" key="4">
    <source>
        <dbReference type="SAM" id="MobiDB-lite"/>
    </source>
</evidence>
<dbReference type="PROSITE" id="PS50995">
    <property type="entry name" value="HTH_MARR_2"/>
    <property type="match status" value="1"/>
</dbReference>
<dbReference type="InterPro" id="IPR000835">
    <property type="entry name" value="HTH_MarR-typ"/>
</dbReference>
<dbReference type="GO" id="GO:0003677">
    <property type="term" value="F:DNA binding"/>
    <property type="evidence" value="ECO:0007669"/>
    <property type="project" value="UniProtKB-KW"/>
</dbReference>
<dbReference type="SMART" id="SM00347">
    <property type="entry name" value="HTH_MARR"/>
    <property type="match status" value="1"/>
</dbReference>
<dbReference type="PANTHER" id="PTHR42756">
    <property type="entry name" value="TRANSCRIPTIONAL REGULATOR, MARR"/>
    <property type="match status" value="1"/>
</dbReference>
<dbReference type="SUPFAM" id="SSF46785">
    <property type="entry name" value="Winged helix' DNA-binding domain"/>
    <property type="match status" value="1"/>
</dbReference>
<reference evidence="7" key="1">
    <citation type="submission" date="2019-02" db="EMBL/GenBank/DDBJ databases">
        <title>Draft genome sequence of Enterococcus sp. Gos25-1.</title>
        <authorList>
            <person name="Tanaka N."/>
            <person name="Shiwa Y."/>
            <person name="Fujita N."/>
        </authorList>
    </citation>
    <scope>NUCLEOTIDE SEQUENCE [LARGE SCALE GENOMIC DNA]</scope>
    <source>
        <strain evidence="7">Gos25-1</strain>
    </source>
</reference>
<keyword evidence="3" id="KW-0804">Transcription</keyword>
<dbReference type="CDD" id="cd00090">
    <property type="entry name" value="HTH_ARSR"/>
    <property type="match status" value="1"/>
</dbReference>
<dbReference type="PRINTS" id="PR00598">
    <property type="entry name" value="HTHMARR"/>
</dbReference>
<dbReference type="GO" id="GO:0003700">
    <property type="term" value="F:DNA-binding transcription factor activity"/>
    <property type="evidence" value="ECO:0007669"/>
    <property type="project" value="InterPro"/>
</dbReference>
<dbReference type="InterPro" id="IPR036388">
    <property type="entry name" value="WH-like_DNA-bd_sf"/>
</dbReference>
<evidence type="ECO:0000256" key="3">
    <source>
        <dbReference type="ARBA" id="ARBA00023163"/>
    </source>
</evidence>